<feature type="region of interest" description="Disordered" evidence="1">
    <location>
        <begin position="95"/>
        <end position="166"/>
    </location>
</feature>
<evidence type="ECO:0000313" key="2">
    <source>
        <dbReference type="WBParaSite" id="MCU_008838-RA"/>
    </source>
</evidence>
<proteinExistence type="predicted"/>
<protein>
    <submittedName>
        <fullName evidence="2">Atx10homo_assoc domain-containing protein</fullName>
    </submittedName>
</protein>
<name>A0A5K3FNZ3_MESCO</name>
<feature type="region of interest" description="Disordered" evidence="1">
    <location>
        <begin position="1"/>
        <end position="23"/>
    </location>
</feature>
<feature type="region of interest" description="Disordered" evidence="1">
    <location>
        <begin position="42"/>
        <end position="83"/>
    </location>
</feature>
<sequence>MQTPNASRPSLRPFYLPPKKQPSSAEIVRECRDWLHTVGTKRPYTPREANRSLFSNKNLPKSRPVTAETIESSEHDEEACDRGRDVAADENNLGSAFIDVAKDRGPQIRRPPTKPEAHSGSQVSPKVRTSRCKPPLLSPLKSEIRGLSKSPPGRSPASILTRRAVEKKRDSEVRGLCLTVTAMNRD</sequence>
<evidence type="ECO:0000256" key="1">
    <source>
        <dbReference type="SAM" id="MobiDB-lite"/>
    </source>
</evidence>
<dbReference type="WBParaSite" id="MCU_008838-RA">
    <property type="protein sequence ID" value="MCU_008838-RA"/>
    <property type="gene ID" value="MCU_008838"/>
</dbReference>
<reference evidence="2" key="1">
    <citation type="submission" date="2019-11" db="UniProtKB">
        <authorList>
            <consortium name="WormBaseParasite"/>
        </authorList>
    </citation>
    <scope>IDENTIFICATION</scope>
</reference>
<organism evidence="2">
    <name type="scientific">Mesocestoides corti</name>
    <name type="common">Flatworm</name>
    <dbReference type="NCBI Taxonomy" id="53468"/>
    <lineage>
        <taxon>Eukaryota</taxon>
        <taxon>Metazoa</taxon>
        <taxon>Spiralia</taxon>
        <taxon>Lophotrochozoa</taxon>
        <taxon>Platyhelminthes</taxon>
        <taxon>Cestoda</taxon>
        <taxon>Eucestoda</taxon>
        <taxon>Cyclophyllidea</taxon>
        <taxon>Mesocestoididae</taxon>
        <taxon>Mesocestoides</taxon>
    </lineage>
</organism>
<accession>A0A5K3FNZ3</accession>
<dbReference type="AlphaFoldDB" id="A0A5K3FNZ3"/>